<dbReference type="InterPro" id="IPR036508">
    <property type="entry name" value="Chitin-bd_dom_sf"/>
</dbReference>
<dbReference type="GO" id="GO:0005576">
    <property type="term" value="C:extracellular region"/>
    <property type="evidence" value="ECO:0007669"/>
    <property type="project" value="InterPro"/>
</dbReference>
<feature type="chain" id="PRO_5043729798" description="Chitin-binding type-2 domain-containing protein" evidence="2">
    <location>
        <begin position="19"/>
        <end position="692"/>
    </location>
</feature>
<organism evidence="4 5">
    <name type="scientific">Lymnaea stagnalis</name>
    <name type="common">Great pond snail</name>
    <name type="synonym">Helix stagnalis</name>
    <dbReference type="NCBI Taxonomy" id="6523"/>
    <lineage>
        <taxon>Eukaryota</taxon>
        <taxon>Metazoa</taxon>
        <taxon>Spiralia</taxon>
        <taxon>Lophotrochozoa</taxon>
        <taxon>Mollusca</taxon>
        <taxon>Gastropoda</taxon>
        <taxon>Heterobranchia</taxon>
        <taxon>Euthyneura</taxon>
        <taxon>Panpulmonata</taxon>
        <taxon>Hygrophila</taxon>
        <taxon>Lymnaeoidea</taxon>
        <taxon>Lymnaeidae</taxon>
        <taxon>Lymnaea</taxon>
    </lineage>
</organism>
<evidence type="ECO:0000313" key="4">
    <source>
        <dbReference type="EMBL" id="CAL1535772.1"/>
    </source>
</evidence>
<feature type="signal peptide" evidence="2">
    <location>
        <begin position="1"/>
        <end position="18"/>
    </location>
</feature>
<dbReference type="SUPFAM" id="SSF53300">
    <property type="entry name" value="vWA-like"/>
    <property type="match status" value="1"/>
</dbReference>
<dbReference type="EMBL" id="CAXITT010000210">
    <property type="protein sequence ID" value="CAL1535772.1"/>
    <property type="molecule type" value="Genomic_DNA"/>
</dbReference>
<evidence type="ECO:0000256" key="1">
    <source>
        <dbReference type="SAM" id="MobiDB-lite"/>
    </source>
</evidence>
<dbReference type="GO" id="GO:0008061">
    <property type="term" value="F:chitin binding"/>
    <property type="evidence" value="ECO:0007669"/>
    <property type="project" value="InterPro"/>
</dbReference>
<feature type="region of interest" description="Disordered" evidence="1">
    <location>
        <begin position="234"/>
        <end position="265"/>
    </location>
</feature>
<name>A0AAV2HQQ1_LYMST</name>
<dbReference type="AlphaFoldDB" id="A0AAV2HQQ1"/>
<dbReference type="Gene3D" id="2.170.140.10">
    <property type="entry name" value="Chitin binding domain"/>
    <property type="match status" value="1"/>
</dbReference>
<keyword evidence="5" id="KW-1185">Reference proteome</keyword>
<sequence>MQALHLLTFTCLVVAALAQTCPDTDITFLFDQSENALTASTNNPSNLDTRFDILVDQFTNAMRNSRIVNTPSTNTIRIGAYGYSGSGAVATVIPQGSSPATAISSIRQGLLVSSNSGSWTYRGLQGITSGPSYTNNVLILVSSQGSNNLNRRLLAQQEAQRVRSLGWDIKVIAAQGKNPVDFQELIIVNNNQFPIVINDTTSTDDPKSYRLLRTELDNIINSLCNAYPTTTTTTTTSTTTPVTTTTRTSTTTSTTTTTTTTPRPIVTRPPNSICSECTFDSGYGFDSDPMYCDTFFHCLPDYTPIKKMCPSGTFWDGVQCNFIDKVRCPSAVCNANTPANTRYPSGRCCNKYYECSSGKLYEVNCPVGQVFDNTTKNCQVVADIRTTCQLSNRYECEVNRNGPINTTDCSGYAPDPYGNPCKYQFNGYSLKVAPGTRWIQEKCTLDYTTKDTGYTTGGTSDRDFSGTVPANNCSAVFVANFNGGSRVVYSERLDANLDVYSILNEAYLANNALVFNATMVKPLLYYYFFNNRELRSNTAFKVTFRLDNPVLAREYDILSNNYCSQCPDTIRLTVAATDARRHVVTATFVTSDGKIVQSSAIIDKNNPSDNLEVRIIFGNVALYGQVSAVSSTNPLVVSQTVNFTRVDKAEGTSIAINRCGIQLGKGPNAHFVGYIDDFSMYENCADINTLLR</sequence>
<evidence type="ECO:0000313" key="5">
    <source>
        <dbReference type="Proteomes" id="UP001497497"/>
    </source>
</evidence>
<evidence type="ECO:0000256" key="2">
    <source>
        <dbReference type="SAM" id="SignalP"/>
    </source>
</evidence>
<comment type="caution">
    <text evidence="4">The sequence shown here is derived from an EMBL/GenBank/DDBJ whole genome shotgun (WGS) entry which is preliminary data.</text>
</comment>
<dbReference type="InterPro" id="IPR036465">
    <property type="entry name" value="vWFA_dom_sf"/>
</dbReference>
<dbReference type="Pfam" id="PF01607">
    <property type="entry name" value="CBM_14"/>
    <property type="match status" value="1"/>
</dbReference>
<dbReference type="SMART" id="SM00494">
    <property type="entry name" value="ChtBD2"/>
    <property type="match status" value="2"/>
</dbReference>
<proteinExistence type="predicted"/>
<protein>
    <recommendedName>
        <fullName evidence="3">Chitin-binding type-2 domain-containing protein</fullName>
    </recommendedName>
</protein>
<reference evidence="4 5" key="1">
    <citation type="submission" date="2024-04" db="EMBL/GenBank/DDBJ databases">
        <authorList>
            <consortium name="Genoscope - CEA"/>
            <person name="William W."/>
        </authorList>
    </citation>
    <scope>NUCLEOTIDE SEQUENCE [LARGE SCALE GENOMIC DNA]</scope>
</reference>
<dbReference type="PROSITE" id="PS50940">
    <property type="entry name" value="CHIT_BIND_II"/>
    <property type="match status" value="1"/>
</dbReference>
<accession>A0AAV2HQQ1</accession>
<dbReference type="InterPro" id="IPR002557">
    <property type="entry name" value="Chitin-bd_dom"/>
</dbReference>
<gene>
    <name evidence="4" type="ORF">GSLYS_00009732001</name>
</gene>
<feature type="domain" description="Chitin-binding type-2" evidence="3">
    <location>
        <begin position="330"/>
        <end position="390"/>
    </location>
</feature>
<keyword evidence="2" id="KW-0732">Signal</keyword>
<dbReference type="SUPFAM" id="SSF57625">
    <property type="entry name" value="Invertebrate chitin-binding proteins"/>
    <property type="match status" value="1"/>
</dbReference>
<dbReference type="Proteomes" id="UP001497497">
    <property type="component" value="Unassembled WGS sequence"/>
</dbReference>
<evidence type="ECO:0000259" key="3">
    <source>
        <dbReference type="PROSITE" id="PS50940"/>
    </source>
</evidence>